<evidence type="ECO:0000259" key="13">
    <source>
        <dbReference type="PROSITE" id="PS50175"/>
    </source>
</evidence>
<dbReference type="PROSITE" id="PS50175">
    <property type="entry name" value="ASP_PROT_RETROV"/>
    <property type="match status" value="1"/>
</dbReference>
<comment type="subunit">
    <text evidence="4">Binds ubiquitin and polyubiquitinated proteins.</text>
</comment>
<dbReference type="Gene3D" id="3.10.20.90">
    <property type="entry name" value="Phosphatidylinositol 3-kinase Catalytic Subunit, Chain A, domain 1"/>
    <property type="match status" value="1"/>
</dbReference>
<comment type="subcellular location">
    <subcellularLocation>
        <location evidence="2">Cytoplasm</location>
    </subcellularLocation>
</comment>
<dbReference type="SUPFAM" id="SSF101238">
    <property type="entry name" value="XPC-binding domain"/>
    <property type="match status" value="1"/>
</dbReference>
<keyword evidence="15" id="KW-1185">Reference proteome</keyword>
<dbReference type="Pfam" id="PF09668">
    <property type="entry name" value="Asp_protease"/>
    <property type="match status" value="1"/>
</dbReference>
<evidence type="ECO:0000256" key="5">
    <source>
        <dbReference type="ARBA" id="ARBA00021491"/>
    </source>
</evidence>
<dbReference type="PROSITE" id="PS50053">
    <property type="entry name" value="UBIQUITIN_2"/>
    <property type="match status" value="1"/>
</dbReference>
<feature type="compositionally biased region" description="Pro residues" evidence="10">
    <location>
        <begin position="347"/>
        <end position="356"/>
    </location>
</feature>
<organism evidence="14 15">
    <name type="scientific">Coemansia aciculifera</name>
    <dbReference type="NCBI Taxonomy" id="417176"/>
    <lineage>
        <taxon>Eukaryota</taxon>
        <taxon>Fungi</taxon>
        <taxon>Fungi incertae sedis</taxon>
        <taxon>Zoopagomycota</taxon>
        <taxon>Kickxellomycotina</taxon>
        <taxon>Kickxellomycetes</taxon>
        <taxon>Kickxellales</taxon>
        <taxon>Kickxellaceae</taxon>
        <taxon>Coemansia</taxon>
    </lineage>
</organism>
<protein>
    <recommendedName>
        <fullName evidence="5">DNA damage-inducible protein 1</fullName>
    </recommendedName>
</protein>
<dbReference type="AlphaFoldDB" id="A0A9W8IME5"/>
<dbReference type="SUPFAM" id="SSF46934">
    <property type="entry name" value="UBA-like"/>
    <property type="match status" value="1"/>
</dbReference>
<proteinExistence type="inferred from homology"/>
<dbReference type="GO" id="GO:0006289">
    <property type="term" value="P:nucleotide-excision repair"/>
    <property type="evidence" value="ECO:0007669"/>
    <property type="project" value="InterPro"/>
</dbReference>
<sequence>MRLSITQSPDTTFAIEVDESMVLGDLCALLELECNIPVPDQILMHDGKVLSGAEQSLKNLELKSGDMVYIADKSRQPPPSAAGGSSAQPPALPQRISQGQGQLDPRLEAHRQQVLGNPQLMRQLAISHPDIVRAAQTDPAEFGRLLTQLQDEQKNGQDERDREMERLNANPFDIESQRKIEEMIRQENVMRNMETALELNPESFASVAMLYIDVVVNGTPIKALVDSGAQATVMSHSCAERCGIMRLVDTRFSGEARGVGKAKILGRVHNAELILGSQSLLCSFTVMEGAHIGLLFGLDMLRRHQMCIDLRQNALVIGEEVIEFLPEHLAPKSMEDDDNPASATPLATPPVAPPQPASEQPGGMAASNLAQRQQYQQHQQHQQHQQPLQYQYQPEQQQPLPPIHSEEKIASVMALGVSRDEAISSLNRAGGNPDIAASLIFS</sequence>
<keyword evidence="6" id="KW-0963">Cytoplasm</keyword>
<keyword evidence="7" id="KW-0645">Protease</keyword>
<dbReference type="SMART" id="SM00165">
    <property type="entry name" value="UBA"/>
    <property type="match status" value="1"/>
</dbReference>
<dbReference type="InterPro" id="IPR015940">
    <property type="entry name" value="UBA"/>
</dbReference>
<dbReference type="PROSITE" id="PS50030">
    <property type="entry name" value="UBA"/>
    <property type="match status" value="1"/>
</dbReference>
<evidence type="ECO:0000259" key="11">
    <source>
        <dbReference type="PROSITE" id="PS50030"/>
    </source>
</evidence>
<dbReference type="Gene3D" id="2.40.70.10">
    <property type="entry name" value="Acid Proteases"/>
    <property type="match status" value="1"/>
</dbReference>
<dbReference type="GO" id="GO:0005737">
    <property type="term" value="C:cytoplasm"/>
    <property type="evidence" value="ECO:0007669"/>
    <property type="project" value="UniProtKB-SubCell"/>
</dbReference>
<evidence type="ECO:0000256" key="7">
    <source>
        <dbReference type="ARBA" id="ARBA00022670"/>
    </source>
</evidence>
<dbReference type="InterPro" id="IPR009060">
    <property type="entry name" value="UBA-like_sf"/>
</dbReference>
<dbReference type="InterPro" id="IPR021109">
    <property type="entry name" value="Peptidase_aspartic_dom_sf"/>
</dbReference>
<dbReference type="InterPro" id="IPR000626">
    <property type="entry name" value="Ubiquitin-like_dom"/>
</dbReference>
<dbReference type="PROSITE" id="PS00141">
    <property type="entry name" value="ASP_PROTEASE"/>
    <property type="match status" value="1"/>
</dbReference>
<dbReference type="InterPro" id="IPR029071">
    <property type="entry name" value="Ubiquitin-like_domsf"/>
</dbReference>
<dbReference type="PANTHER" id="PTHR12917:SF1">
    <property type="entry name" value="AT13091P"/>
    <property type="match status" value="1"/>
</dbReference>
<feature type="region of interest" description="Disordered" evidence="10">
    <location>
        <begin position="72"/>
        <end position="103"/>
    </location>
</feature>
<dbReference type="Proteomes" id="UP001140074">
    <property type="component" value="Unassembled WGS sequence"/>
</dbReference>
<feature type="domain" description="UBA" evidence="11">
    <location>
        <begin position="402"/>
        <end position="442"/>
    </location>
</feature>
<accession>A0A9W8IME5</accession>
<feature type="domain" description="Ubiquitin-like" evidence="12">
    <location>
        <begin position="1"/>
        <end position="77"/>
    </location>
</feature>
<name>A0A9W8IME5_9FUNG</name>
<evidence type="ECO:0000256" key="8">
    <source>
        <dbReference type="ARBA" id="ARBA00022750"/>
    </source>
</evidence>
<comment type="similarity">
    <text evidence="3">Belongs to the DDI1 family.</text>
</comment>
<dbReference type="GO" id="GO:0043161">
    <property type="term" value="P:proteasome-mediated ubiquitin-dependent protein catabolic process"/>
    <property type="evidence" value="ECO:0007669"/>
    <property type="project" value="InterPro"/>
</dbReference>
<dbReference type="InterPro" id="IPR036353">
    <property type="entry name" value="XPC-bd_sf"/>
</dbReference>
<gene>
    <name evidence="14" type="primary">DDI1</name>
    <name evidence="14" type="ORF">GGH94_002217</name>
</gene>
<evidence type="ECO:0000256" key="1">
    <source>
        <dbReference type="ARBA" id="ARBA00003231"/>
    </source>
</evidence>
<dbReference type="Gene3D" id="1.10.8.10">
    <property type="entry name" value="DNA helicase RuvA subunit, C-terminal domain"/>
    <property type="match status" value="1"/>
</dbReference>
<feature type="compositionally biased region" description="Low complexity" evidence="10">
    <location>
        <begin position="373"/>
        <end position="398"/>
    </location>
</feature>
<dbReference type="PANTHER" id="PTHR12917">
    <property type="entry name" value="ASPARTYL PROTEASE DDI-RELATED"/>
    <property type="match status" value="1"/>
</dbReference>
<dbReference type="CDD" id="cd05479">
    <property type="entry name" value="RP_DDI"/>
    <property type="match status" value="1"/>
</dbReference>
<evidence type="ECO:0000256" key="9">
    <source>
        <dbReference type="ARBA" id="ARBA00022801"/>
    </source>
</evidence>
<keyword evidence="8" id="KW-0064">Aspartyl protease</keyword>
<dbReference type="GO" id="GO:0004190">
    <property type="term" value="F:aspartic-type endopeptidase activity"/>
    <property type="evidence" value="ECO:0007669"/>
    <property type="project" value="UniProtKB-KW"/>
</dbReference>
<reference evidence="14" key="1">
    <citation type="submission" date="2022-07" db="EMBL/GenBank/DDBJ databases">
        <title>Phylogenomic reconstructions and comparative analyses of Kickxellomycotina fungi.</title>
        <authorList>
            <person name="Reynolds N.K."/>
            <person name="Stajich J.E."/>
            <person name="Barry K."/>
            <person name="Grigoriev I.V."/>
            <person name="Crous P."/>
            <person name="Smith M.E."/>
        </authorList>
    </citation>
    <scope>NUCLEOTIDE SEQUENCE</scope>
    <source>
        <strain evidence="14">RSA 476</strain>
    </source>
</reference>
<dbReference type="InterPro" id="IPR033882">
    <property type="entry name" value="DDI1_N"/>
</dbReference>
<evidence type="ECO:0000313" key="14">
    <source>
        <dbReference type="EMBL" id="KAJ2865448.1"/>
    </source>
</evidence>
<dbReference type="GO" id="GO:0003684">
    <property type="term" value="F:damaged DNA binding"/>
    <property type="evidence" value="ECO:0007669"/>
    <property type="project" value="InterPro"/>
</dbReference>
<dbReference type="EMBL" id="JANBUY010000059">
    <property type="protein sequence ID" value="KAJ2865448.1"/>
    <property type="molecule type" value="Genomic_DNA"/>
</dbReference>
<dbReference type="SUPFAM" id="SSF54236">
    <property type="entry name" value="Ubiquitin-like"/>
    <property type="match status" value="1"/>
</dbReference>
<comment type="caution">
    <text evidence="14">The sequence shown here is derived from an EMBL/GenBank/DDBJ whole genome shotgun (WGS) entry which is preliminary data.</text>
</comment>
<feature type="region of interest" description="Disordered" evidence="10">
    <location>
        <begin position="331"/>
        <end position="400"/>
    </location>
</feature>
<evidence type="ECO:0000256" key="4">
    <source>
        <dbReference type="ARBA" id="ARBA00011128"/>
    </source>
</evidence>
<evidence type="ECO:0000256" key="10">
    <source>
        <dbReference type="SAM" id="MobiDB-lite"/>
    </source>
</evidence>
<evidence type="ECO:0000256" key="6">
    <source>
        <dbReference type="ARBA" id="ARBA00022490"/>
    </source>
</evidence>
<evidence type="ECO:0000259" key="12">
    <source>
        <dbReference type="PROSITE" id="PS50053"/>
    </source>
</evidence>
<dbReference type="InterPro" id="IPR019103">
    <property type="entry name" value="Peptidase_aspartic_DDI1-type"/>
</dbReference>
<feature type="domain" description="Peptidase A2" evidence="13">
    <location>
        <begin position="221"/>
        <end position="300"/>
    </location>
</feature>
<dbReference type="CDD" id="cd01796">
    <property type="entry name" value="Ubl_Ddi1_like"/>
    <property type="match status" value="1"/>
</dbReference>
<keyword evidence="9" id="KW-0378">Hydrolase</keyword>
<comment type="function">
    <text evidence="1">Probable aspartic protease. May be involved in the regulation of exocytosis. Acts as a linker between the 19S proteasome and polyubiquitinated proteins via UBA domain interactions with ubiquitin for their subsequent degradation. Required for S-phase checkpoint control.</text>
</comment>
<evidence type="ECO:0000256" key="2">
    <source>
        <dbReference type="ARBA" id="ARBA00004496"/>
    </source>
</evidence>
<evidence type="ECO:0000256" key="3">
    <source>
        <dbReference type="ARBA" id="ARBA00009136"/>
    </source>
</evidence>
<dbReference type="InterPro" id="IPR001969">
    <property type="entry name" value="Aspartic_peptidase_AS"/>
</dbReference>
<evidence type="ECO:0000313" key="15">
    <source>
        <dbReference type="Proteomes" id="UP001140074"/>
    </source>
</evidence>
<dbReference type="InterPro" id="IPR001995">
    <property type="entry name" value="Peptidase_A2_cat"/>
</dbReference>
<dbReference type="SUPFAM" id="SSF50630">
    <property type="entry name" value="Acid proteases"/>
    <property type="match status" value="1"/>
</dbReference>